<dbReference type="InterPro" id="IPR020590">
    <property type="entry name" value="Guanylate_kinase_CS"/>
</dbReference>
<name>A0A8S1HI01_9PELO</name>
<comment type="caution">
    <text evidence="2">The sequence shown here is derived from an EMBL/GenBank/DDBJ whole genome shotgun (WGS) entry which is preliminary data.</text>
</comment>
<dbReference type="Gene3D" id="2.30.30.40">
    <property type="entry name" value="SH3 Domains"/>
    <property type="match status" value="1"/>
</dbReference>
<reference evidence="2" key="1">
    <citation type="submission" date="2020-10" db="EMBL/GenBank/DDBJ databases">
        <authorList>
            <person name="Kikuchi T."/>
        </authorList>
    </citation>
    <scope>NUCLEOTIDE SEQUENCE</scope>
    <source>
        <strain evidence="2">NKZ352</strain>
    </source>
</reference>
<dbReference type="SUPFAM" id="SSF50044">
    <property type="entry name" value="SH3-domain"/>
    <property type="match status" value="1"/>
</dbReference>
<evidence type="ECO:0000259" key="1">
    <source>
        <dbReference type="PROSITE" id="PS50052"/>
    </source>
</evidence>
<dbReference type="EMBL" id="CAJGYM010000070">
    <property type="protein sequence ID" value="CAD6196290.1"/>
    <property type="molecule type" value="Genomic_DNA"/>
</dbReference>
<dbReference type="SUPFAM" id="SSF52540">
    <property type="entry name" value="P-loop containing nucleoside triphosphate hydrolases"/>
    <property type="match status" value="1"/>
</dbReference>
<dbReference type="InterPro" id="IPR027417">
    <property type="entry name" value="P-loop_NTPase"/>
</dbReference>
<dbReference type="PROSITE" id="PS50052">
    <property type="entry name" value="GUANYLATE_KINASE_2"/>
    <property type="match status" value="1"/>
</dbReference>
<dbReference type="Gene3D" id="2.30.42.10">
    <property type="match status" value="1"/>
</dbReference>
<dbReference type="FunFam" id="3.30.63.10:FF:000002">
    <property type="entry name" value="Guanylate kinase 1"/>
    <property type="match status" value="1"/>
</dbReference>
<evidence type="ECO:0000313" key="2">
    <source>
        <dbReference type="EMBL" id="CAD6196290.1"/>
    </source>
</evidence>
<dbReference type="AlphaFoldDB" id="A0A8S1HI01"/>
<dbReference type="PANTHER" id="PTHR23122">
    <property type="entry name" value="MEMBRANE-ASSOCIATED GUANYLATE KINASE MAGUK"/>
    <property type="match status" value="1"/>
</dbReference>
<dbReference type="Pfam" id="PF00625">
    <property type="entry name" value="Guanylate_kin"/>
    <property type="match status" value="1"/>
</dbReference>
<dbReference type="InterPro" id="IPR036034">
    <property type="entry name" value="PDZ_sf"/>
</dbReference>
<organism evidence="2 3">
    <name type="scientific">Caenorhabditis auriculariae</name>
    <dbReference type="NCBI Taxonomy" id="2777116"/>
    <lineage>
        <taxon>Eukaryota</taxon>
        <taxon>Metazoa</taxon>
        <taxon>Ecdysozoa</taxon>
        <taxon>Nematoda</taxon>
        <taxon>Chromadorea</taxon>
        <taxon>Rhabditida</taxon>
        <taxon>Rhabditina</taxon>
        <taxon>Rhabditomorpha</taxon>
        <taxon>Rhabditoidea</taxon>
        <taxon>Rhabditidae</taxon>
        <taxon>Peloderinae</taxon>
        <taxon>Caenorhabditis</taxon>
    </lineage>
</organism>
<gene>
    <name evidence="2" type="ORF">CAUJ_LOCUS12205</name>
</gene>
<dbReference type="SMART" id="SM00072">
    <property type="entry name" value="GuKc"/>
    <property type="match status" value="1"/>
</dbReference>
<dbReference type="GO" id="GO:0034330">
    <property type="term" value="P:cell junction organization"/>
    <property type="evidence" value="ECO:0007669"/>
    <property type="project" value="UniProtKB-ARBA"/>
</dbReference>
<accession>A0A8S1HI01</accession>
<dbReference type="InterPro" id="IPR008144">
    <property type="entry name" value="Guanylate_kin-like_dom"/>
</dbReference>
<dbReference type="PROSITE" id="PS00856">
    <property type="entry name" value="GUANYLATE_KINASE_1"/>
    <property type="match status" value="1"/>
</dbReference>
<dbReference type="OrthoDB" id="65789at2759"/>
<sequence>MNGEDELGQLRSNADNLARCLHVLLEKIEKIEQRQNGTPPAIHRHEEPEKYEQVQLEDRVEVDEKTGVKKRTIVTERVLTTKTFHALAVDGPSPSLAPLHQASILEPVYQARVVNIDAAHLAQVEVETISQKLVVTRVSPYAKHEIQPGDVISAVDGKPVNLRGDLENLTGRISLTLTPAAIHQAPSLFYRIQDDYNSVDNGQRLSIAVKKGDVVQVLSFDEAWIQARKMADLSQVGYLPASLSLEKVSMLTPFGRRVLVLLGAVGVGRRTLKSMLLHLAPHYFSTVVPLTSRAQRPGEREGREYHFVRKEEIYQKIREGGMIEWGELDDQLYGTSAESVRSEVRSGRLCVLDCAPQALNYLYNGEFMPFVVHVRPPELEELEQLEMLRRHHRGVDKLSAICRESERIAVSCPSQIHLTLINRNIDVTFKRLLDVLEMMRYETQWVPESWMC</sequence>
<dbReference type="Proteomes" id="UP000835052">
    <property type="component" value="Unassembled WGS sequence"/>
</dbReference>
<dbReference type="InterPro" id="IPR008145">
    <property type="entry name" value="GK/Ca_channel_bsu"/>
</dbReference>
<dbReference type="InterPro" id="IPR036028">
    <property type="entry name" value="SH3-like_dom_sf"/>
</dbReference>
<feature type="domain" description="Guanylate kinase-like" evidence="1">
    <location>
        <begin position="256"/>
        <end position="437"/>
    </location>
</feature>
<dbReference type="Gene3D" id="3.40.50.300">
    <property type="entry name" value="P-loop containing nucleotide triphosphate hydrolases"/>
    <property type="match status" value="1"/>
</dbReference>
<protein>
    <recommendedName>
        <fullName evidence="1">Guanylate kinase-like domain-containing protein</fullName>
    </recommendedName>
</protein>
<dbReference type="SUPFAM" id="SSF50156">
    <property type="entry name" value="PDZ domain-like"/>
    <property type="match status" value="1"/>
</dbReference>
<evidence type="ECO:0000313" key="3">
    <source>
        <dbReference type="Proteomes" id="UP000835052"/>
    </source>
</evidence>
<dbReference type="Gene3D" id="3.30.63.10">
    <property type="entry name" value="Guanylate Kinase phosphate binding domain"/>
    <property type="match status" value="1"/>
</dbReference>
<dbReference type="InterPro" id="IPR050716">
    <property type="entry name" value="MAGUK"/>
</dbReference>
<keyword evidence="3" id="KW-1185">Reference proteome</keyword>
<proteinExistence type="predicted"/>